<evidence type="ECO:0000313" key="2">
    <source>
        <dbReference type="EMBL" id="QDZ03111.1"/>
    </source>
</evidence>
<organism evidence="2 3">
    <name type="scientific">Nitratireductor mangrovi</name>
    <dbReference type="NCBI Taxonomy" id="2599600"/>
    <lineage>
        <taxon>Bacteria</taxon>
        <taxon>Pseudomonadati</taxon>
        <taxon>Pseudomonadota</taxon>
        <taxon>Alphaproteobacteria</taxon>
        <taxon>Hyphomicrobiales</taxon>
        <taxon>Phyllobacteriaceae</taxon>
        <taxon>Nitratireductor</taxon>
    </lineage>
</organism>
<gene>
    <name evidence="2" type="ORF">FQ775_23605</name>
</gene>
<dbReference type="KEGG" id="niy:FQ775_23605"/>
<keyword evidence="1" id="KW-0472">Membrane</keyword>
<proteinExistence type="predicted"/>
<reference evidence="2" key="1">
    <citation type="submission" date="2020-04" db="EMBL/GenBank/DDBJ databases">
        <title>Nitratireductor sp. nov. isolated from mangrove soil.</title>
        <authorList>
            <person name="Ye Y."/>
        </authorList>
    </citation>
    <scope>NUCLEOTIDE SEQUENCE</scope>
    <source>
        <strain evidence="2">SY7</strain>
    </source>
</reference>
<evidence type="ECO:0000256" key="1">
    <source>
        <dbReference type="SAM" id="Phobius"/>
    </source>
</evidence>
<feature type="transmembrane region" description="Helical" evidence="1">
    <location>
        <begin position="21"/>
        <end position="39"/>
    </location>
</feature>
<protein>
    <submittedName>
        <fullName evidence="2">Uncharacterized protein</fullName>
    </submittedName>
</protein>
<accession>A0A5B8L528</accession>
<sequence>MDPFARSTTNADSTAWRARGGLGRLLLALALIAIMVGGLDLASGPAAPIKVADGSVATVTLWRLPHQVADTPAPLANTFEGEAR</sequence>
<dbReference type="RefSeq" id="WP_146301744.1">
    <property type="nucleotide sequence ID" value="NZ_CP042301.2"/>
</dbReference>
<evidence type="ECO:0000313" key="3">
    <source>
        <dbReference type="Proteomes" id="UP000321389"/>
    </source>
</evidence>
<keyword evidence="1" id="KW-0812">Transmembrane</keyword>
<keyword evidence="1" id="KW-1133">Transmembrane helix</keyword>
<dbReference type="AlphaFoldDB" id="A0A5B8L528"/>
<dbReference type="EMBL" id="CP042301">
    <property type="protein sequence ID" value="QDZ03111.1"/>
    <property type="molecule type" value="Genomic_DNA"/>
</dbReference>
<keyword evidence="3" id="KW-1185">Reference proteome</keyword>
<dbReference type="Proteomes" id="UP000321389">
    <property type="component" value="Chromosome"/>
</dbReference>
<name>A0A5B8L528_9HYPH</name>